<organism evidence="2">
    <name type="scientific">uncultured Aureispira sp</name>
    <dbReference type="NCBI Taxonomy" id="1331704"/>
    <lineage>
        <taxon>Bacteria</taxon>
        <taxon>Pseudomonadati</taxon>
        <taxon>Bacteroidota</taxon>
        <taxon>Saprospiria</taxon>
        <taxon>Saprospirales</taxon>
        <taxon>Saprospiraceae</taxon>
        <taxon>Aureispira</taxon>
        <taxon>environmental samples</taxon>
    </lineage>
</organism>
<dbReference type="AlphaFoldDB" id="A0A6S6SHQ9"/>
<name>A0A6S6SHQ9_9BACT</name>
<sequence length="132" mass="14998">MVYHTKELIFTVLPNEIIKIVPNPDNDGTYRLETIEENLAVLHQAIAGKKRATLFDFPNVYIKKDVLKKYANADIQSVASALLAKSSAAKFVGNLFLSIRKRLNSNRKRPIKIFTNKEVATKWLLEELANVK</sequence>
<feature type="domain" description="DUF7793" evidence="1">
    <location>
        <begin position="16"/>
        <end position="124"/>
    </location>
</feature>
<gene>
    <name evidence="2" type="ORF">HELGO_WM33563</name>
</gene>
<protein>
    <recommendedName>
        <fullName evidence="1">DUF7793 domain-containing protein</fullName>
    </recommendedName>
</protein>
<dbReference type="EMBL" id="CACVAQ010000100">
    <property type="protein sequence ID" value="CAA6804524.1"/>
    <property type="molecule type" value="Genomic_DNA"/>
</dbReference>
<proteinExistence type="predicted"/>
<dbReference type="Pfam" id="PF25056">
    <property type="entry name" value="DUF7793"/>
    <property type="match status" value="1"/>
</dbReference>
<evidence type="ECO:0000259" key="1">
    <source>
        <dbReference type="Pfam" id="PF25056"/>
    </source>
</evidence>
<dbReference type="InterPro" id="IPR056695">
    <property type="entry name" value="DUF7793"/>
</dbReference>
<dbReference type="Gene3D" id="3.40.970.30">
    <property type="entry name" value="yp_829618.1 like domains"/>
    <property type="match status" value="1"/>
</dbReference>
<accession>A0A6S6SHQ9</accession>
<reference evidence="2" key="1">
    <citation type="submission" date="2020-01" db="EMBL/GenBank/DDBJ databases">
        <authorList>
            <person name="Meier V. D."/>
            <person name="Meier V D."/>
        </authorList>
    </citation>
    <scope>NUCLEOTIDE SEQUENCE</scope>
    <source>
        <strain evidence="2">HLG_WM_MAG_10</strain>
    </source>
</reference>
<evidence type="ECO:0000313" key="2">
    <source>
        <dbReference type="EMBL" id="CAA6804524.1"/>
    </source>
</evidence>